<comment type="caution">
    <text evidence="2">The sequence shown here is derived from an EMBL/GenBank/DDBJ whole genome shotgun (WGS) entry which is preliminary data.</text>
</comment>
<feature type="compositionally biased region" description="Low complexity" evidence="1">
    <location>
        <begin position="96"/>
        <end position="111"/>
    </location>
</feature>
<protein>
    <submittedName>
        <fullName evidence="2">Uncharacterized protein</fullName>
    </submittedName>
</protein>
<gene>
    <name evidence="2" type="ORF">TOPH_04309</name>
</gene>
<dbReference type="Proteomes" id="UP000036947">
    <property type="component" value="Unassembled WGS sequence"/>
</dbReference>
<dbReference type="STRING" id="1163406.A0A0L0NA82"/>
<name>A0A0L0NA82_TOLOC</name>
<feature type="compositionally biased region" description="Low complexity" evidence="1">
    <location>
        <begin position="13"/>
        <end position="25"/>
    </location>
</feature>
<dbReference type="AlphaFoldDB" id="A0A0L0NA82"/>
<dbReference type="OrthoDB" id="5336357at2759"/>
<keyword evidence="3" id="KW-1185">Reference proteome</keyword>
<organism evidence="2 3">
    <name type="scientific">Tolypocladium ophioglossoides (strain CBS 100239)</name>
    <name type="common">Snaketongue truffleclub</name>
    <name type="synonym">Elaphocordyceps ophioglossoides</name>
    <dbReference type="NCBI Taxonomy" id="1163406"/>
    <lineage>
        <taxon>Eukaryota</taxon>
        <taxon>Fungi</taxon>
        <taxon>Dikarya</taxon>
        <taxon>Ascomycota</taxon>
        <taxon>Pezizomycotina</taxon>
        <taxon>Sordariomycetes</taxon>
        <taxon>Hypocreomycetidae</taxon>
        <taxon>Hypocreales</taxon>
        <taxon>Ophiocordycipitaceae</taxon>
        <taxon>Tolypocladium</taxon>
    </lineage>
</organism>
<feature type="region of interest" description="Disordered" evidence="1">
    <location>
        <begin position="1"/>
        <end position="34"/>
    </location>
</feature>
<evidence type="ECO:0000313" key="2">
    <source>
        <dbReference type="EMBL" id="KND90982.1"/>
    </source>
</evidence>
<accession>A0A0L0NA82</accession>
<proteinExistence type="predicted"/>
<feature type="region of interest" description="Disordered" evidence="1">
    <location>
        <begin position="96"/>
        <end position="125"/>
    </location>
</feature>
<sequence>MLKRKRSVSELGSSPSPSSSSASPPTGNFNFTMDVSPRVFHDAPAQHLNSRTLKRFRDSRPSDDEVHRKFYEWRAHHRESTNSCVPAERTLSLLYSAQQQQQQPHASPVQQLPTSPFPSLPQATATAANQQSLHRFWNINSAPSLASSTPGAEQPMVVAPTSCEDCGASLGGGNGDEMELDGGSGLGNTACGACGKHVCFSCSVSNLGEEKRCLQCAGRRVWVGGIGWTNAGVSVC</sequence>
<evidence type="ECO:0000313" key="3">
    <source>
        <dbReference type="Proteomes" id="UP000036947"/>
    </source>
</evidence>
<evidence type="ECO:0000256" key="1">
    <source>
        <dbReference type="SAM" id="MobiDB-lite"/>
    </source>
</evidence>
<dbReference type="EMBL" id="LFRF01000010">
    <property type="protein sequence ID" value="KND90982.1"/>
    <property type="molecule type" value="Genomic_DNA"/>
</dbReference>
<reference evidence="2 3" key="1">
    <citation type="journal article" date="2015" name="BMC Genomics">
        <title>The genome of the truffle-parasite Tolypocladium ophioglossoides and the evolution of antifungal peptaibiotics.</title>
        <authorList>
            <person name="Quandt C.A."/>
            <person name="Bushley K.E."/>
            <person name="Spatafora J.W."/>
        </authorList>
    </citation>
    <scope>NUCLEOTIDE SEQUENCE [LARGE SCALE GENOMIC DNA]</scope>
    <source>
        <strain evidence="2 3">CBS 100239</strain>
    </source>
</reference>